<evidence type="ECO:0000313" key="2">
    <source>
        <dbReference type="EMBL" id="CAG7617181.1"/>
    </source>
</evidence>
<dbReference type="EMBL" id="CAJVAS010000006">
    <property type="protein sequence ID" value="CAG7617181.1"/>
    <property type="molecule type" value="Genomic_DNA"/>
</dbReference>
<dbReference type="PANTHER" id="PTHR43649:SF12">
    <property type="entry name" value="DIACETYLCHITOBIOSE BINDING PROTEIN DASA"/>
    <property type="match status" value="1"/>
</dbReference>
<accession>A0A916JZ36</accession>
<dbReference type="Proteomes" id="UP000693672">
    <property type="component" value="Unassembled WGS sequence"/>
</dbReference>
<feature type="signal peptide" evidence="1">
    <location>
        <begin position="1"/>
        <end position="32"/>
    </location>
</feature>
<gene>
    <name evidence="2" type="ORF">PAESOLCIP111_01991</name>
</gene>
<proteinExistence type="predicted"/>
<reference evidence="2" key="1">
    <citation type="submission" date="2021-06" db="EMBL/GenBank/DDBJ databases">
        <authorList>
            <person name="Criscuolo A."/>
        </authorList>
    </citation>
    <scope>NUCLEOTIDE SEQUENCE</scope>
    <source>
        <strain evidence="2">CIP111600</strain>
    </source>
</reference>
<keyword evidence="1" id="KW-0732">Signal</keyword>
<dbReference type="PANTHER" id="PTHR43649">
    <property type="entry name" value="ARABINOSE-BINDING PROTEIN-RELATED"/>
    <property type="match status" value="1"/>
</dbReference>
<evidence type="ECO:0000256" key="1">
    <source>
        <dbReference type="SAM" id="SignalP"/>
    </source>
</evidence>
<dbReference type="AlphaFoldDB" id="A0A916JZ36"/>
<protein>
    <recommendedName>
        <fullName evidence="4">Extracellular solute-binding protein</fullName>
    </recommendedName>
</protein>
<organism evidence="2 3">
    <name type="scientific">Paenibacillus solanacearum</name>
    <dbReference type="NCBI Taxonomy" id="2048548"/>
    <lineage>
        <taxon>Bacteria</taxon>
        <taxon>Bacillati</taxon>
        <taxon>Bacillota</taxon>
        <taxon>Bacilli</taxon>
        <taxon>Bacillales</taxon>
        <taxon>Paenibacillaceae</taxon>
        <taxon>Paenibacillus</taxon>
    </lineage>
</organism>
<dbReference type="InterPro" id="IPR006059">
    <property type="entry name" value="SBP"/>
</dbReference>
<sequence>MNPSNGNPPVSFLSGRWYAGVCLLSASALLFAGCSKSPAPETKAAVEEKHDPVTIKVGIKATGYLTEDEFNRYITEPVKKKYPWITAERVIYTTGNLEKIVASGETPDLIVSNNINGFPQLAQLDLLDSMDALIQKHGIDLNRFEGGTIDAIKTGAKRQDIVALPYSRSFAVLYYSKEIFDKFGVPYPKDGMTWEQTTDLAKKVTRLDNGVQYRGIDPNVAERLGAQLSLPLVDSKTNRTLINTDPWRKVVGLMANIYQIPGNGSITVKSAGAELLSKKRTLAMLPEGNILFGYGLETSPEFWDMVTIPVWPEAPKVGMSPDEQILVLSKVSKHKDDAVRLLSVVLSDEVQMDMSKNGRTSIMKDPNIQSAFAKDLAFMKGKNIQAIFKTQMANYEATLYDTASINGLAAALKSIVTQGKDVNTALRENEEAVNKKIDEMIK</sequence>
<evidence type="ECO:0008006" key="4">
    <source>
        <dbReference type="Google" id="ProtNLM"/>
    </source>
</evidence>
<keyword evidence="3" id="KW-1185">Reference proteome</keyword>
<feature type="chain" id="PRO_5038385040" description="Extracellular solute-binding protein" evidence="1">
    <location>
        <begin position="33"/>
        <end position="442"/>
    </location>
</feature>
<dbReference type="RefSeq" id="WP_218091769.1">
    <property type="nucleotide sequence ID" value="NZ_CAJVAS010000006.1"/>
</dbReference>
<name>A0A916JZ36_9BACL</name>
<dbReference type="InterPro" id="IPR050490">
    <property type="entry name" value="Bact_solute-bd_prot1"/>
</dbReference>
<evidence type="ECO:0000313" key="3">
    <source>
        <dbReference type="Proteomes" id="UP000693672"/>
    </source>
</evidence>
<comment type="caution">
    <text evidence="2">The sequence shown here is derived from an EMBL/GenBank/DDBJ whole genome shotgun (WGS) entry which is preliminary data.</text>
</comment>
<dbReference type="Pfam" id="PF01547">
    <property type="entry name" value="SBP_bac_1"/>
    <property type="match status" value="1"/>
</dbReference>